<sequence>MECDTHASHRLTAYMHLLKAIMKYHFSGTFILPTFDMVEQKYVTAEVFLESKILKPPKAGAKASKEAIEMWTEVSLASGDMYAEPSARKPGHQSANNCTVRGYRNI</sequence>
<name>A0ABQ8CFY4_BRANA</name>
<dbReference type="Proteomes" id="UP000824890">
    <property type="component" value="Unassembled WGS sequence"/>
</dbReference>
<comment type="caution">
    <text evidence="1">The sequence shown here is derived from an EMBL/GenBank/DDBJ whole genome shotgun (WGS) entry which is preliminary data.</text>
</comment>
<evidence type="ECO:0000313" key="1">
    <source>
        <dbReference type="EMBL" id="KAH0915991.1"/>
    </source>
</evidence>
<organism evidence="1 2">
    <name type="scientific">Brassica napus</name>
    <name type="common">Rape</name>
    <dbReference type="NCBI Taxonomy" id="3708"/>
    <lineage>
        <taxon>Eukaryota</taxon>
        <taxon>Viridiplantae</taxon>
        <taxon>Streptophyta</taxon>
        <taxon>Embryophyta</taxon>
        <taxon>Tracheophyta</taxon>
        <taxon>Spermatophyta</taxon>
        <taxon>Magnoliopsida</taxon>
        <taxon>eudicotyledons</taxon>
        <taxon>Gunneridae</taxon>
        <taxon>Pentapetalae</taxon>
        <taxon>rosids</taxon>
        <taxon>malvids</taxon>
        <taxon>Brassicales</taxon>
        <taxon>Brassicaceae</taxon>
        <taxon>Brassiceae</taxon>
        <taxon>Brassica</taxon>
    </lineage>
</organism>
<gene>
    <name evidence="1" type="ORF">HID58_030437</name>
</gene>
<reference evidence="1 2" key="1">
    <citation type="submission" date="2021-05" db="EMBL/GenBank/DDBJ databases">
        <title>Genome Assembly of Synthetic Allotetraploid Brassica napus Reveals Homoeologous Exchanges between Subgenomes.</title>
        <authorList>
            <person name="Davis J.T."/>
        </authorList>
    </citation>
    <scope>NUCLEOTIDE SEQUENCE [LARGE SCALE GENOMIC DNA]</scope>
    <source>
        <strain evidence="2">cv. Da-Ae</strain>
        <tissue evidence="1">Seedling</tissue>
    </source>
</reference>
<accession>A0ABQ8CFY4</accession>
<dbReference type="EMBL" id="JAGKQM010000008">
    <property type="protein sequence ID" value="KAH0915991.1"/>
    <property type="molecule type" value="Genomic_DNA"/>
</dbReference>
<keyword evidence="2" id="KW-1185">Reference proteome</keyword>
<evidence type="ECO:0000313" key="2">
    <source>
        <dbReference type="Proteomes" id="UP000824890"/>
    </source>
</evidence>
<proteinExistence type="predicted"/>
<protein>
    <submittedName>
        <fullName evidence="1">Uncharacterized protein</fullName>
    </submittedName>
</protein>
<feature type="non-terminal residue" evidence="1">
    <location>
        <position position="106"/>
    </location>
</feature>